<dbReference type="NCBIfam" id="TIGR01830">
    <property type="entry name" value="3oxo_ACP_reduc"/>
    <property type="match status" value="1"/>
</dbReference>
<name>A0A1I4EQ18_9FIRM</name>
<feature type="binding site" evidence="13">
    <location>
        <position position="189"/>
    </location>
    <ligand>
        <name>NADP(+)</name>
        <dbReference type="ChEBI" id="CHEBI:58349"/>
    </ligand>
</feature>
<evidence type="ECO:0000256" key="14">
    <source>
        <dbReference type="RuleBase" id="RU366074"/>
    </source>
</evidence>
<evidence type="ECO:0000256" key="1">
    <source>
        <dbReference type="ARBA" id="ARBA00002607"/>
    </source>
</evidence>
<comment type="pathway">
    <text evidence="2 14">Lipid metabolism; fatty acid biosynthesis.</text>
</comment>
<dbReference type="NCBIfam" id="NF004199">
    <property type="entry name" value="PRK05653.1-4"/>
    <property type="match status" value="1"/>
</dbReference>
<evidence type="ECO:0000259" key="15">
    <source>
        <dbReference type="SMART" id="SM00822"/>
    </source>
</evidence>
<keyword evidence="6 13" id="KW-0521">NADP</keyword>
<dbReference type="InterPro" id="IPR002347">
    <property type="entry name" value="SDR_fam"/>
</dbReference>
<dbReference type="InterPro" id="IPR057326">
    <property type="entry name" value="KR_dom"/>
</dbReference>
<accession>A0A1I4EQ18</accession>
<keyword evidence="4 14" id="KW-0444">Lipid biosynthesis</keyword>
<evidence type="ECO:0000256" key="4">
    <source>
        <dbReference type="ARBA" id="ARBA00022516"/>
    </source>
</evidence>
<comment type="subunit">
    <text evidence="14">Homotetramer.</text>
</comment>
<dbReference type="PROSITE" id="PS00061">
    <property type="entry name" value="ADH_SHORT"/>
    <property type="match status" value="1"/>
</dbReference>
<evidence type="ECO:0000256" key="2">
    <source>
        <dbReference type="ARBA" id="ARBA00005194"/>
    </source>
</evidence>
<keyword evidence="5 14" id="KW-0276">Fatty acid metabolism</keyword>
<evidence type="ECO:0000256" key="3">
    <source>
        <dbReference type="ARBA" id="ARBA00006484"/>
    </source>
</evidence>
<evidence type="ECO:0000256" key="7">
    <source>
        <dbReference type="ARBA" id="ARBA00023002"/>
    </source>
</evidence>
<dbReference type="Proteomes" id="UP000199006">
    <property type="component" value="Unassembled WGS sequence"/>
</dbReference>
<keyword evidence="7 14" id="KW-0560">Oxidoreductase</keyword>
<dbReference type="RefSeq" id="WP_089857800.1">
    <property type="nucleotide sequence ID" value="NZ_FOTI01000001.1"/>
</dbReference>
<comment type="catalytic activity">
    <reaction evidence="11 14">
        <text>a (3R)-hydroxyacyl-[ACP] + NADP(+) = a 3-oxoacyl-[ACP] + NADPH + H(+)</text>
        <dbReference type="Rhea" id="RHEA:17397"/>
        <dbReference type="Rhea" id="RHEA-COMP:9916"/>
        <dbReference type="Rhea" id="RHEA-COMP:9945"/>
        <dbReference type="ChEBI" id="CHEBI:15378"/>
        <dbReference type="ChEBI" id="CHEBI:57783"/>
        <dbReference type="ChEBI" id="CHEBI:58349"/>
        <dbReference type="ChEBI" id="CHEBI:78776"/>
        <dbReference type="ChEBI" id="CHEBI:78827"/>
        <dbReference type="EC" id="1.1.1.100"/>
    </reaction>
</comment>
<feature type="active site" description="Proton acceptor" evidence="12">
    <location>
        <position position="156"/>
    </location>
</feature>
<comment type="function">
    <text evidence="1 14">Catalyzes the NADPH-dependent reduction of beta-ketoacyl-ACP substrates to beta-hydroxyacyl-ACP products, the first reductive step in the elongation cycle of fatty acid biosynthesis.</text>
</comment>
<dbReference type="GO" id="GO:0006633">
    <property type="term" value="P:fatty acid biosynthetic process"/>
    <property type="evidence" value="ECO:0007669"/>
    <property type="project" value="UniProtKB-UniPathway"/>
</dbReference>
<dbReference type="InterPro" id="IPR050259">
    <property type="entry name" value="SDR"/>
</dbReference>
<dbReference type="GO" id="GO:0008202">
    <property type="term" value="P:steroid metabolic process"/>
    <property type="evidence" value="ECO:0007669"/>
    <property type="project" value="UniProtKB-KW"/>
</dbReference>
<proteinExistence type="inferred from homology"/>
<evidence type="ECO:0000256" key="9">
    <source>
        <dbReference type="ARBA" id="ARBA00023160"/>
    </source>
</evidence>
<dbReference type="NCBIfam" id="NF009466">
    <property type="entry name" value="PRK12826.1-2"/>
    <property type="match status" value="1"/>
</dbReference>
<keyword evidence="8 14" id="KW-0443">Lipid metabolism</keyword>
<dbReference type="SUPFAM" id="SSF51735">
    <property type="entry name" value="NAD(P)-binding Rossmann-fold domains"/>
    <property type="match status" value="1"/>
</dbReference>
<dbReference type="Pfam" id="PF13561">
    <property type="entry name" value="adh_short_C2"/>
    <property type="match status" value="1"/>
</dbReference>
<protein>
    <recommendedName>
        <fullName evidence="14">3-oxoacyl-[acyl-carrier-protein] reductase</fullName>
        <ecNumber evidence="14">1.1.1.100</ecNumber>
    </recommendedName>
</protein>
<dbReference type="SMART" id="SM00822">
    <property type="entry name" value="PKS_KR"/>
    <property type="match status" value="1"/>
</dbReference>
<evidence type="ECO:0000256" key="12">
    <source>
        <dbReference type="PIRSR" id="PIRSR611284-1"/>
    </source>
</evidence>
<dbReference type="PRINTS" id="PR00080">
    <property type="entry name" value="SDRFAMILY"/>
</dbReference>
<dbReference type="OrthoDB" id="9803333at2"/>
<dbReference type="InterPro" id="IPR036291">
    <property type="entry name" value="NAD(P)-bd_dom_sf"/>
</dbReference>
<feature type="binding site" evidence="13">
    <location>
        <position position="91"/>
    </location>
    <ligand>
        <name>NADP(+)</name>
        <dbReference type="ChEBI" id="CHEBI:58349"/>
    </ligand>
</feature>
<sequence>MLNLTDKKVLITGSSRGIGAAIARKMAALGAIVTLNYANSETNALELQNELEASGSRAFVIQADVGDYNAAATLVKAAYQKMSGLDILINNAGITRDKLLLRMKESDWDQVMNINLKGVFNCTKNAVRYLLKSEQGRIINISSVVGINGNAGQANYSAAKAGIIGFTKSLAKELAARGVCSNAVAPGFITTDMTDELTDQLKEEILKQIPLARLGKAEEVANLVAFLASDQAAYINGEVIKIDGGMGA</sequence>
<dbReference type="InterPro" id="IPR020904">
    <property type="entry name" value="Sc_DH/Rdtase_CS"/>
</dbReference>
<feature type="binding site" evidence="13">
    <location>
        <begin position="156"/>
        <end position="160"/>
    </location>
    <ligand>
        <name>NADP(+)</name>
        <dbReference type="ChEBI" id="CHEBI:58349"/>
    </ligand>
</feature>
<keyword evidence="17" id="KW-1185">Reference proteome</keyword>
<dbReference type="GO" id="GO:0051287">
    <property type="term" value="F:NAD binding"/>
    <property type="evidence" value="ECO:0007669"/>
    <property type="project" value="UniProtKB-UniRule"/>
</dbReference>
<reference evidence="16 17" key="1">
    <citation type="submission" date="2016-10" db="EMBL/GenBank/DDBJ databases">
        <authorList>
            <person name="de Groot N.N."/>
        </authorList>
    </citation>
    <scope>NUCLEOTIDE SEQUENCE [LARGE SCALE GENOMIC DNA]</scope>
    <source>
        <strain evidence="16 17">ATCC 51327</strain>
    </source>
</reference>
<dbReference type="PRINTS" id="PR00081">
    <property type="entry name" value="GDHRDH"/>
</dbReference>
<dbReference type="PANTHER" id="PTHR42879">
    <property type="entry name" value="3-OXOACYL-(ACYL-CARRIER-PROTEIN) REDUCTASE"/>
    <property type="match status" value="1"/>
</dbReference>
<keyword evidence="9 14" id="KW-0275">Fatty acid biosynthesis</keyword>
<evidence type="ECO:0000313" key="16">
    <source>
        <dbReference type="EMBL" id="SFL06241.1"/>
    </source>
</evidence>
<gene>
    <name evidence="16" type="ORF">SAMN02983006_00026</name>
</gene>
<dbReference type="FunFam" id="3.40.50.720:FF:000037">
    <property type="entry name" value="3-oxoacyl-[acyl-carrier-protein] reductase FabG"/>
    <property type="match status" value="1"/>
</dbReference>
<organism evidence="16 17">
    <name type="scientific">Halanaerobium salsuginis</name>
    <dbReference type="NCBI Taxonomy" id="29563"/>
    <lineage>
        <taxon>Bacteria</taxon>
        <taxon>Bacillati</taxon>
        <taxon>Bacillota</taxon>
        <taxon>Clostridia</taxon>
        <taxon>Halanaerobiales</taxon>
        <taxon>Halanaerobiaceae</taxon>
        <taxon>Halanaerobium</taxon>
    </lineage>
</organism>
<dbReference type="AlphaFoldDB" id="A0A1I4EQ18"/>
<feature type="binding site" evidence="13">
    <location>
        <begin position="13"/>
        <end position="16"/>
    </location>
    <ligand>
        <name>NADP(+)</name>
        <dbReference type="ChEBI" id="CHEBI:58349"/>
    </ligand>
</feature>
<dbReference type="EC" id="1.1.1.100" evidence="14"/>
<comment type="similarity">
    <text evidence="3 14">Belongs to the short-chain dehydrogenases/reductases (SDR) family.</text>
</comment>
<dbReference type="Gene3D" id="3.40.50.720">
    <property type="entry name" value="NAD(P)-binding Rossmann-like Domain"/>
    <property type="match status" value="1"/>
</dbReference>
<dbReference type="EMBL" id="FOTI01000001">
    <property type="protein sequence ID" value="SFL06241.1"/>
    <property type="molecule type" value="Genomic_DNA"/>
</dbReference>
<dbReference type="NCBIfam" id="NF005559">
    <property type="entry name" value="PRK07231.1"/>
    <property type="match status" value="1"/>
</dbReference>
<evidence type="ECO:0000256" key="10">
    <source>
        <dbReference type="ARBA" id="ARBA00023221"/>
    </source>
</evidence>
<dbReference type="PANTHER" id="PTHR42879:SF2">
    <property type="entry name" value="3-OXOACYL-[ACYL-CARRIER-PROTEIN] REDUCTASE FABG"/>
    <property type="match status" value="1"/>
</dbReference>
<evidence type="ECO:0000256" key="6">
    <source>
        <dbReference type="ARBA" id="ARBA00022857"/>
    </source>
</evidence>
<evidence type="ECO:0000256" key="11">
    <source>
        <dbReference type="ARBA" id="ARBA00048508"/>
    </source>
</evidence>
<dbReference type="GO" id="GO:0004316">
    <property type="term" value="F:3-oxoacyl-[acyl-carrier-protein] reductase (NADPH) activity"/>
    <property type="evidence" value="ECO:0007669"/>
    <property type="project" value="UniProtKB-UniRule"/>
</dbReference>
<feature type="domain" description="Ketoreductase" evidence="15">
    <location>
        <begin position="7"/>
        <end position="192"/>
    </location>
</feature>
<evidence type="ECO:0000256" key="5">
    <source>
        <dbReference type="ARBA" id="ARBA00022832"/>
    </source>
</evidence>
<dbReference type="STRING" id="29563.SAMN02983006_00026"/>
<evidence type="ECO:0000256" key="13">
    <source>
        <dbReference type="PIRSR" id="PIRSR611284-2"/>
    </source>
</evidence>
<dbReference type="InterPro" id="IPR011284">
    <property type="entry name" value="3oxo_ACP_reduc"/>
</dbReference>
<dbReference type="UniPathway" id="UPA00094"/>
<dbReference type="CDD" id="cd05333">
    <property type="entry name" value="BKR_SDR_c"/>
    <property type="match status" value="1"/>
</dbReference>
<evidence type="ECO:0000256" key="8">
    <source>
        <dbReference type="ARBA" id="ARBA00023098"/>
    </source>
</evidence>
<keyword evidence="10" id="KW-0753">Steroid metabolism</keyword>
<evidence type="ECO:0000313" key="17">
    <source>
        <dbReference type="Proteomes" id="UP000199006"/>
    </source>
</evidence>